<evidence type="ECO:0000313" key="1">
    <source>
        <dbReference type="EMBL" id="OJJ81231.1"/>
    </source>
</evidence>
<proteinExistence type="predicted"/>
<dbReference type="Proteomes" id="UP000184300">
    <property type="component" value="Unassembled WGS sequence"/>
</dbReference>
<dbReference type="OrthoDB" id="381190at2759"/>
<name>A0A1L9VBC5_ASPGL</name>
<protein>
    <submittedName>
        <fullName evidence="1">Uncharacterized protein</fullName>
    </submittedName>
</protein>
<dbReference type="SUPFAM" id="SSF48371">
    <property type="entry name" value="ARM repeat"/>
    <property type="match status" value="1"/>
</dbReference>
<dbReference type="InterPro" id="IPR016024">
    <property type="entry name" value="ARM-type_fold"/>
</dbReference>
<organism evidence="1 2">
    <name type="scientific">Aspergillus glaucus CBS 516.65</name>
    <dbReference type="NCBI Taxonomy" id="1160497"/>
    <lineage>
        <taxon>Eukaryota</taxon>
        <taxon>Fungi</taxon>
        <taxon>Dikarya</taxon>
        <taxon>Ascomycota</taxon>
        <taxon>Pezizomycotina</taxon>
        <taxon>Eurotiomycetes</taxon>
        <taxon>Eurotiomycetidae</taxon>
        <taxon>Eurotiales</taxon>
        <taxon>Aspergillaceae</taxon>
        <taxon>Aspergillus</taxon>
        <taxon>Aspergillus subgen. Aspergillus</taxon>
    </lineage>
</organism>
<accession>A0A1L9VBC5</accession>
<reference evidence="2" key="1">
    <citation type="journal article" date="2017" name="Genome Biol.">
        <title>Comparative genomics reveals high biological diversity and specific adaptations in the industrially and medically important fungal genus Aspergillus.</title>
        <authorList>
            <person name="de Vries R.P."/>
            <person name="Riley R."/>
            <person name="Wiebenga A."/>
            <person name="Aguilar-Osorio G."/>
            <person name="Amillis S."/>
            <person name="Uchima C.A."/>
            <person name="Anderluh G."/>
            <person name="Asadollahi M."/>
            <person name="Askin M."/>
            <person name="Barry K."/>
            <person name="Battaglia E."/>
            <person name="Bayram O."/>
            <person name="Benocci T."/>
            <person name="Braus-Stromeyer S.A."/>
            <person name="Caldana C."/>
            <person name="Canovas D."/>
            <person name="Cerqueira G.C."/>
            <person name="Chen F."/>
            <person name="Chen W."/>
            <person name="Choi C."/>
            <person name="Clum A."/>
            <person name="Dos Santos R.A."/>
            <person name="Damasio A.R."/>
            <person name="Diallinas G."/>
            <person name="Emri T."/>
            <person name="Fekete E."/>
            <person name="Flipphi M."/>
            <person name="Freyberg S."/>
            <person name="Gallo A."/>
            <person name="Gournas C."/>
            <person name="Habgood R."/>
            <person name="Hainaut M."/>
            <person name="Harispe M.L."/>
            <person name="Henrissat B."/>
            <person name="Hilden K.S."/>
            <person name="Hope R."/>
            <person name="Hossain A."/>
            <person name="Karabika E."/>
            <person name="Karaffa L."/>
            <person name="Karanyi Z."/>
            <person name="Krasevec N."/>
            <person name="Kuo A."/>
            <person name="Kusch H."/>
            <person name="LaButti K."/>
            <person name="Lagendijk E.L."/>
            <person name="Lapidus A."/>
            <person name="Levasseur A."/>
            <person name="Lindquist E."/>
            <person name="Lipzen A."/>
            <person name="Logrieco A.F."/>
            <person name="MacCabe A."/>
            <person name="Maekelae M.R."/>
            <person name="Malavazi I."/>
            <person name="Melin P."/>
            <person name="Meyer V."/>
            <person name="Mielnichuk N."/>
            <person name="Miskei M."/>
            <person name="Molnar A.P."/>
            <person name="Mule G."/>
            <person name="Ngan C.Y."/>
            <person name="Orejas M."/>
            <person name="Orosz E."/>
            <person name="Ouedraogo J.P."/>
            <person name="Overkamp K.M."/>
            <person name="Park H.-S."/>
            <person name="Perrone G."/>
            <person name="Piumi F."/>
            <person name="Punt P.J."/>
            <person name="Ram A.F."/>
            <person name="Ramon A."/>
            <person name="Rauscher S."/>
            <person name="Record E."/>
            <person name="Riano-Pachon D.M."/>
            <person name="Robert V."/>
            <person name="Roehrig J."/>
            <person name="Ruller R."/>
            <person name="Salamov A."/>
            <person name="Salih N.S."/>
            <person name="Samson R.A."/>
            <person name="Sandor E."/>
            <person name="Sanguinetti M."/>
            <person name="Schuetze T."/>
            <person name="Sepcic K."/>
            <person name="Shelest E."/>
            <person name="Sherlock G."/>
            <person name="Sophianopoulou V."/>
            <person name="Squina F.M."/>
            <person name="Sun H."/>
            <person name="Susca A."/>
            <person name="Todd R.B."/>
            <person name="Tsang A."/>
            <person name="Unkles S.E."/>
            <person name="van de Wiele N."/>
            <person name="van Rossen-Uffink D."/>
            <person name="Oliveira J.V."/>
            <person name="Vesth T.C."/>
            <person name="Visser J."/>
            <person name="Yu J.-H."/>
            <person name="Zhou M."/>
            <person name="Andersen M.R."/>
            <person name="Archer D.B."/>
            <person name="Baker S.E."/>
            <person name="Benoit I."/>
            <person name="Brakhage A.A."/>
            <person name="Braus G.H."/>
            <person name="Fischer R."/>
            <person name="Frisvad J.C."/>
            <person name="Goldman G.H."/>
            <person name="Houbraken J."/>
            <person name="Oakley B."/>
            <person name="Pocsi I."/>
            <person name="Scazzocchio C."/>
            <person name="Seiboth B."/>
            <person name="vanKuyk P.A."/>
            <person name="Wortman J."/>
            <person name="Dyer P.S."/>
            <person name="Grigoriev I.V."/>
        </authorList>
    </citation>
    <scope>NUCLEOTIDE SEQUENCE [LARGE SCALE GENOMIC DNA]</scope>
    <source>
        <strain evidence="2">CBS 516.65</strain>
    </source>
</reference>
<keyword evidence="2" id="KW-1185">Reference proteome</keyword>
<dbReference type="RefSeq" id="XP_022397929.1">
    <property type="nucleotide sequence ID" value="XM_022544944.1"/>
</dbReference>
<dbReference type="AlphaFoldDB" id="A0A1L9VBC5"/>
<sequence length="106" mass="11796">MAQAGPITDVTHRLFFDLKSKNEEVRARAAYDLYDNVIAISRDWPPEKFLEFYNAVSQCIAQLVVTGSDANERIGGLLALDHLVDFDGVSSAQKITCFASYLRIAL</sequence>
<dbReference type="STRING" id="1160497.A0A1L9VBC5"/>
<dbReference type="VEuPathDB" id="FungiDB:ASPGLDRAFT_38426"/>
<gene>
    <name evidence="1" type="ORF">ASPGLDRAFT_38426</name>
</gene>
<dbReference type="GeneID" id="34461205"/>
<evidence type="ECO:0000313" key="2">
    <source>
        <dbReference type="Proteomes" id="UP000184300"/>
    </source>
</evidence>
<dbReference type="EMBL" id="KV878907">
    <property type="protein sequence ID" value="OJJ81231.1"/>
    <property type="molecule type" value="Genomic_DNA"/>
</dbReference>